<keyword evidence="1" id="KW-0472">Membrane</keyword>
<keyword evidence="3" id="KW-1185">Reference proteome</keyword>
<evidence type="ECO:0000313" key="3">
    <source>
        <dbReference type="Proteomes" id="UP000031014"/>
    </source>
</evidence>
<accession>A0A0A8WWP4</accession>
<dbReference type="EMBL" id="BASE01000005">
    <property type="protein sequence ID" value="GAM12080.1"/>
    <property type="molecule type" value="Genomic_DNA"/>
</dbReference>
<organism evidence="2 3">
    <name type="scientific">Mesobacillus selenatarsenatis (strain DSM 18680 / JCM 14380 / FERM P-15431 / SF-1)</name>
    <dbReference type="NCBI Taxonomy" id="1321606"/>
    <lineage>
        <taxon>Bacteria</taxon>
        <taxon>Bacillati</taxon>
        <taxon>Bacillota</taxon>
        <taxon>Bacilli</taxon>
        <taxon>Bacillales</taxon>
        <taxon>Bacillaceae</taxon>
        <taxon>Mesobacillus</taxon>
    </lineage>
</organism>
<gene>
    <name evidence="2" type="ORF">SAMD00020551_0199</name>
</gene>
<evidence type="ECO:0000256" key="1">
    <source>
        <dbReference type="SAM" id="Phobius"/>
    </source>
</evidence>
<dbReference type="AlphaFoldDB" id="A0A0A8WWP4"/>
<comment type="caution">
    <text evidence="2">The sequence shown here is derived from an EMBL/GenBank/DDBJ whole genome shotgun (WGS) entry which is preliminary data.</text>
</comment>
<evidence type="ECO:0000313" key="2">
    <source>
        <dbReference type="EMBL" id="GAM12080.1"/>
    </source>
</evidence>
<dbReference type="RefSeq" id="WP_041964040.1">
    <property type="nucleotide sequence ID" value="NZ_BASE01000005.1"/>
</dbReference>
<sequence>MKRRRYNPYTLPRWARTARAVCAQLIIPFCVFQGIRTLFFPTTFDVFLLSIFIMIALAIKFEII</sequence>
<name>A0A0A8WWP4_MESS1</name>
<keyword evidence="1" id="KW-0812">Transmembrane</keyword>
<dbReference type="Proteomes" id="UP000031014">
    <property type="component" value="Unassembled WGS sequence"/>
</dbReference>
<reference evidence="2 3" key="1">
    <citation type="submission" date="2013-06" db="EMBL/GenBank/DDBJ databases">
        <title>Whole genome shotgun sequence of Bacillus selenatarsenatis SF-1.</title>
        <authorList>
            <person name="Kuroda M."/>
            <person name="Sei K."/>
            <person name="Yamashita M."/>
            <person name="Ike M."/>
        </authorList>
    </citation>
    <scope>NUCLEOTIDE SEQUENCE [LARGE SCALE GENOMIC DNA]</scope>
    <source>
        <strain evidence="2 3">SF-1</strain>
    </source>
</reference>
<dbReference type="OrthoDB" id="2456214at2"/>
<keyword evidence="1" id="KW-1133">Transmembrane helix</keyword>
<proteinExistence type="predicted"/>
<protein>
    <submittedName>
        <fullName evidence="2">Uncharacterized protein</fullName>
    </submittedName>
</protein>
<dbReference type="STRING" id="1321606.SAMD00020551_0199"/>
<feature type="transmembrane region" description="Helical" evidence="1">
    <location>
        <begin position="46"/>
        <end position="63"/>
    </location>
</feature>